<dbReference type="GO" id="GO:0006777">
    <property type="term" value="P:Mo-molybdopterin cofactor biosynthetic process"/>
    <property type="evidence" value="ECO:0007669"/>
    <property type="project" value="UniProtKB-KW"/>
</dbReference>
<dbReference type="Gene3D" id="3.90.105.10">
    <property type="entry name" value="Molybdopterin biosynthesis moea protein, domain 2"/>
    <property type="match status" value="1"/>
</dbReference>
<reference evidence="6" key="1">
    <citation type="submission" date="2016-10" db="EMBL/GenBank/DDBJ databases">
        <authorList>
            <person name="Varghese N."/>
            <person name="Submissions S."/>
        </authorList>
    </citation>
    <scope>NUCLEOTIDE SEQUENCE [LARGE SCALE GENOMIC DNA]</scope>
    <source>
        <strain evidence="6">CGMCC 1.7739</strain>
    </source>
</reference>
<feature type="compositionally biased region" description="Basic and acidic residues" evidence="3">
    <location>
        <begin position="12"/>
        <end position="25"/>
    </location>
</feature>
<dbReference type="RefSeq" id="WP_092892414.1">
    <property type="nucleotide sequence ID" value="NZ_FOOQ01000002.1"/>
</dbReference>
<proteinExistence type="predicted"/>
<dbReference type="SUPFAM" id="SSF63867">
    <property type="entry name" value="MoeA C-terminal domain-like"/>
    <property type="match status" value="1"/>
</dbReference>
<dbReference type="Gene3D" id="2.40.340.10">
    <property type="entry name" value="MoeA, C-terminal, domain IV"/>
    <property type="match status" value="1"/>
</dbReference>
<dbReference type="CDD" id="cd00887">
    <property type="entry name" value="MoeA"/>
    <property type="match status" value="1"/>
</dbReference>
<dbReference type="GO" id="GO:0005737">
    <property type="term" value="C:cytoplasm"/>
    <property type="evidence" value="ECO:0007669"/>
    <property type="project" value="TreeGrafter"/>
</dbReference>
<dbReference type="InterPro" id="IPR038987">
    <property type="entry name" value="MoeA-like"/>
</dbReference>
<dbReference type="SUPFAM" id="SSF63882">
    <property type="entry name" value="MoeA N-terminal region -like"/>
    <property type="match status" value="1"/>
</dbReference>
<dbReference type="PANTHER" id="PTHR10192:SF19">
    <property type="entry name" value="MOLYBDOPTERIN BIOSYNTHESIS PROTEIN MJ0666-RELATED"/>
    <property type="match status" value="1"/>
</dbReference>
<dbReference type="Gene3D" id="2.170.190.11">
    <property type="entry name" value="Molybdopterin biosynthesis moea protein, domain 3"/>
    <property type="match status" value="1"/>
</dbReference>
<feature type="domain" description="MoaB/Mog" evidence="4">
    <location>
        <begin position="199"/>
        <end position="333"/>
    </location>
</feature>
<dbReference type="Pfam" id="PF03453">
    <property type="entry name" value="MoeA_N"/>
    <property type="match status" value="1"/>
</dbReference>
<feature type="compositionally biased region" description="Acidic residues" evidence="3">
    <location>
        <begin position="1"/>
        <end position="11"/>
    </location>
</feature>
<evidence type="ECO:0000259" key="4">
    <source>
        <dbReference type="SMART" id="SM00852"/>
    </source>
</evidence>
<gene>
    <name evidence="5" type="ORF">SAMN04488063_2373</name>
</gene>
<dbReference type="NCBIfam" id="NF045515">
    <property type="entry name" value="Glp_gephyrin"/>
    <property type="match status" value="1"/>
</dbReference>
<dbReference type="InterPro" id="IPR036688">
    <property type="entry name" value="MoeA_C_domain_IV_sf"/>
</dbReference>
<dbReference type="InterPro" id="IPR036135">
    <property type="entry name" value="MoeA_linker/N_sf"/>
</dbReference>
<dbReference type="SMART" id="SM00852">
    <property type="entry name" value="MoCF_biosynth"/>
    <property type="match status" value="1"/>
</dbReference>
<dbReference type="Gene3D" id="3.40.980.10">
    <property type="entry name" value="MoaB/Mog-like domain"/>
    <property type="match status" value="1"/>
</dbReference>
<dbReference type="InterPro" id="IPR005111">
    <property type="entry name" value="MoeA_C_domain_IV"/>
</dbReference>
<dbReference type="EMBL" id="FOOQ01000002">
    <property type="protein sequence ID" value="SFG54670.1"/>
    <property type="molecule type" value="Genomic_DNA"/>
</dbReference>
<dbReference type="AlphaFoldDB" id="A0A1I2SPK0"/>
<evidence type="ECO:0000313" key="6">
    <source>
        <dbReference type="Proteomes" id="UP000198876"/>
    </source>
</evidence>
<dbReference type="InterPro" id="IPR036425">
    <property type="entry name" value="MoaB/Mog-like_dom_sf"/>
</dbReference>
<keyword evidence="2" id="KW-0501">Molybdenum cofactor biosynthesis</keyword>
<dbReference type="OrthoDB" id="31371at2157"/>
<accession>A0A1I2SPK0</accession>
<name>A0A1I2SPK0_9EURY</name>
<dbReference type="NCBIfam" id="TIGR00177">
    <property type="entry name" value="molyb_syn"/>
    <property type="match status" value="1"/>
</dbReference>
<dbReference type="InterPro" id="IPR005110">
    <property type="entry name" value="MoeA_linker/N"/>
</dbReference>
<evidence type="ECO:0000256" key="2">
    <source>
        <dbReference type="ARBA" id="ARBA00023150"/>
    </source>
</evidence>
<evidence type="ECO:0000313" key="5">
    <source>
        <dbReference type="EMBL" id="SFG54670.1"/>
    </source>
</evidence>
<comment type="pathway">
    <text evidence="1">Cofactor biosynthesis; molybdopterin biosynthesis.</text>
</comment>
<dbReference type="SUPFAM" id="SSF53218">
    <property type="entry name" value="Molybdenum cofactor biosynthesis proteins"/>
    <property type="match status" value="1"/>
</dbReference>
<dbReference type="InterPro" id="IPR001453">
    <property type="entry name" value="MoaB/Mog_dom"/>
</dbReference>
<feature type="region of interest" description="Disordered" evidence="3">
    <location>
        <begin position="1"/>
        <end position="69"/>
    </location>
</feature>
<dbReference type="Proteomes" id="UP000198876">
    <property type="component" value="Unassembled WGS sequence"/>
</dbReference>
<dbReference type="PANTHER" id="PTHR10192">
    <property type="entry name" value="MOLYBDOPTERIN BIOSYNTHESIS PROTEIN"/>
    <property type="match status" value="1"/>
</dbReference>
<dbReference type="UniPathway" id="UPA00344"/>
<dbReference type="STRING" id="553467.SAMN04488063_2373"/>
<evidence type="ECO:0000256" key="3">
    <source>
        <dbReference type="SAM" id="MobiDB-lite"/>
    </source>
</evidence>
<dbReference type="Pfam" id="PF00994">
    <property type="entry name" value="MoCF_biosynth"/>
    <property type="match status" value="1"/>
</dbReference>
<organism evidence="5 6">
    <name type="scientific">Halopelagius inordinatus</name>
    <dbReference type="NCBI Taxonomy" id="553467"/>
    <lineage>
        <taxon>Archaea</taxon>
        <taxon>Methanobacteriati</taxon>
        <taxon>Methanobacteriota</taxon>
        <taxon>Stenosarchaea group</taxon>
        <taxon>Halobacteria</taxon>
        <taxon>Halobacteriales</taxon>
        <taxon>Haloferacaceae</taxon>
    </lineage>
</organism>
<dbReference type="Pfam" id="PF03454">
    <property type="entry name" value="MoeA_C"/>
    <property type="match status" value="1"/>
</dbReference>
<evidence type="ECO:0000256" key="1">
    <source>
        <dbReference type="ARBA" id="ARBA00005046"/>
    </source>
</evidence>
<sequence length="421" mass="44527">MDAADSDSDDSGAERRAAGFKERTRVAAARETLLSAATPHERTERLPLGPADGRALAEPVTSPRPVPGYDRAAMDGWAVRASDTFGASDRSPEILRVGSEEAETGAEVAPGEAVRVHTGSELPPGADAVVMIEETETVGDELELFDAVTEGENVGPVGEDVAEGQHLFDAGHELRPSDLGLLKSVGVDEAPVYERPTVGVIPTGEELVQRDPAPGEMIETNGLTVSRLVDRWGGVPTYRSVVTDDESALRAAIQRDLTKDIVVTTGGSSVGERDLVPEVVEELGEVLVHGVALKPGHPVALGVVEETPVVMLPGYPVACIVNSVQFLRPLLKRVGHLPASPFPTSEARLERKIPSEPGIRTFARVRLDSDGGENVATPTRASGSGVLSSVALADGWVVVPEDREGYAEGETVAVEGWEWSR</sequence>
<protein>
    <submittedName>
        <fullName evidence="5">Molybdopterin molybdotransferase</fullName>
    </submittedName>
</protein>
<keyword evidence="6" id="KW-1185">Reference proteome</keyword>
<keyword evidence="5" id="KW-0808">Transferase</keyword>
<dbReference type="GO" id="GO:0061599">
    <property type="term" value="F:molybdopterin molybdotransferase activity"/>
    <property type="evidence" value="ECO:0007669"/>
    <property type="project" value="TreeGrafter"/>
</dbReference>